<dbReference type="InterPro" id="IPR008523">
    <property type="entry name" value="DUF805"/>
</dbReference>
<evidence type="ECO:0000313" key="2">
    <source>
        <dbReference type="EMBL" id="MCO6051482.1"/>
    </source>
</evidence>
<evidence type="ECO:0000256" key="1">
    <source>
        <dbReference type="SAM" id="Phobius"/>
    </source>
</evidence>
<accession>A0ABT1C9F9</accession>
<comment type="caution">
    <text evidence="2">The sequence shown here is derived from an EMBL/GenBank/DDBJ whole genome shotgun (WGS) entry which is preliminary data.</text>
</comment>
<evidence type="ECO:0000313" key="3">
    <source>
        <dbReference type="Proteomes" id="UP001205906"/>
    </source>
</evidence>
<proteinExistence type="predicted"/>
<dbReference type="Proteomes" id="UP001205906">
    <property type="component" value="Unassembled WGS sequence"/>
</dbReference>
<keyword evidence="3" id="KW-1185">Reference proteome</keyword>
<feature type="transmembrane region" description="Helical" evidence="1">
    <location>
        <begin position="81"/>
        <end position="98"/>
    </location>
</feature>
<dbReference type="RefSeq" id="WP_252821085.1">
    <property type="nucleotide sequence ID" value="NZ_JAMXQS010000008.1"/>
</dbReference>
<reference evidence="2 3" key="1">
    <citation type="submission" date="2022-06" db="EMBL/GenBank/DDBJ databases">
        <title>Mesorhizobium sp. strain RP14 Genome sequencing and assembly.</title>
        <authorList>
            <person name="Kim I."/>
        </authorList>
    </citation>
    <scope>NUCLEOTIDE SEQUENCE [LARGE SCALE GENOMIC DNA]</scope>
    <source>
        <strain evidence="3">RP14(2022)</strain>
    </source>
</reference>
<sequence>MNWTYLFTGFRGRVARLPFWTGLVLIGLAWLALGVAAVLCDFQPRLELGHCALVMLLGFLSLWPVLAVLAKRWHDRDKSGWWSVLLLVPVIGPLWIFVELGMLEGTRGANQYGPDPLG</sequence>
<keyword evidence="1" id="KW-0812">Transmembrane</keyword>
<dbReference type="PANTHER" id="PTHR34980:SF3">
    <property type="entry name" value="BLR8105 PROTEIN"/>
    <property type="match status" value="1"/>
</dbReference>
<feature type="transmembrane region" description="Helical" evidence="1">
    <location>
        <begin position="51"/>
        <end position="69"/>
    </location>
</feature>
<dbReference type="Pfam" id="PF05656">
    <property type="entry name" value="DUF805"/>
    <property type="match status" value="1"/>
</dbReference>
<dbReference type="EMBL" id="JAMXQS010000008">
    <property type="protein sequence ID" value="MCO6051482.1"/>
    <property type="molecule type" value="Genomic_DNA"/>
</dbReference>
<name>A0ABT1C9F9_9HYPH</name>
<feature type="transmembrane region" description="Helical" evidence="1">
    <location>
        <begin position="20"/>
        <end position="39"/>
    </location>
</feature>
<keyword evidence="1" id="KW-1133">Transmembrane helix</keyword>
<gene>
    <name evidence="2" type="ORF">NGM99_16985</name>
</gene>
<organism evidence="2 3">
    <name type="scientific">Mesorhizobium liriopis</name>
    <dbReference type="NCBI Taxonomy" id="2953882"/>
    <lineage>
        <taxon>Bacteria</taxon>
        <taxon>Pseudomonadati</taxon>
        <taxon>Pseudomonadota</taxon>
        <taxon>Alphaproteobacteria</taxon>
        <taxon>Hyphomicrobiales</taxon>
        <taxon>Phyllobacteriaceae</taxon>
        <taxon>Mesorhizobium</taxon>
    </lineage>
</organism>
<protein>
    <submittedName>
        <fullName evidence="2">DUF805 domain-containing protein</fullName>
    </submittedName>
</protein>
<keyword evidence="1" id="KW-0472">Membrane</keyword>
<dbReference type="PANTHER" id="PTHR34980">
    <property type="entry name" value="INNER MEMBRANE PROTEIN-RELATED-RELATED"/>
    <property type="match status" value="1"/>
</dbReference>